<evidence type="ECO:0000313" key="2">
    <source>
        <dbReference type="Proteomes" id="UP000218785"/>
    </source>
</evidence>
<reference evidence="1 2" key="1">
    <citation type="submission" date="2017-06" db="EMBL/GenBank/DDBJ databases">
        <title>Genome sequencing of cyanobaciteial culture collection at National Institute for Environmental Studies (NIES).</title>
        <authorList>
            <person name="Hirose Y."/>
            <person name="Shimura Y."/>
            <person name="Fujisawa T."/>
            <person name="Nakamura Y."/>
            <person name="Kawachi M."/>
        </authorList>
    </citation>
    <scope>NUCLEOTIDE SEQUENCE [LARGE SCALE GENOMIC DNA]</scope>
    <source>
        <strain evidence="1 2">NIES-37</strain>
    </source>
</reference>
<dbReference type="Proteomes" id="UP000218785">
    <property type="component" value="Chromosome"/>
</dbReference>
<dbReference type="AlphaFoldDB" id="A0A1Z4MZ81"/>
<proteinExistence type="predicted"/>
<organism evidence="1 2">
    <name type="scientific">Tolypothrix tenuis PCC 7101</name>
    <dbReference type="NCBI Taxonomy" id="231146"/>
    <lineage>
        <taxon>Bacteria</taxon>
        <taxon>Bacillati</taxon>
        <taxon>Cyanobacteriota</taxon>
        <taxon>Cyanophyceae</taxon>
        <taxon>Nostocales</taxon>
        <taxon>Tolypothrichaceae</taxon>
        <taxon>Tolypothrix</taxon>
    </lineage>
</organism>
<sequence length="107" mass="12178">MPWDDVRLDIGDRLIVLATSNSLQRIEWGEMLPRLWQVQIEQAVTSSAMAHAVEKITLITGCTAADVLQWMNNLPTVLPTLLYKYQAQHLVRELKKLQIIASVILIK</sequence>
<accession>A0A1Z4MZ81</accession>
<name>A0A1Z4MZ81_9CYAN</name>
<evidence type="ECO:0000313" key="1">
    <source>
        <dbReference type="EMBL" id="BAY98782.1"/>
    </source>
</evidence>
<dbReference type="KEGG" id="ttq:NIES37_27340"/>
<gene>
    <name evidence="1" type="ORF">NIES37_27340</name>
</gene>
<protein>
    <submittedName>
        <fullName evidence="1">TrkA domain-containing protein</fullName>
    </submittedName>
</protein>
<keyword evidence="2" id="KW-1185">Reference proteome</keyword>
<dbReference type="EMBL" id="AP018248">
    <property type="protein sequence ID" value="BAY98782.1"/>
    <property type="molecule type" value="Genomic_DNA"/>
</dbReference>